<evidence type="ECO:0000256" key="1">
    <source>
        <dbReference type="SAM" id="MobiDB-lite"/>
    </source>
</evidence>
<feature type="compositionally biased region" description="Polar residues" evidence="1">
    <location>
        <begin position="81"/>
        <end position="97"/>
    </location>
</feature>
<feature type="compositionally biased region" description="Polar residues" evidence="1">
    <location>
        <begin position="116"/>
        <end position="127"/>
    </location>
</feature>
<feature type="compositionally biased region" description="Basic and acidic residues" evidence="1">
    <location>
        <begin position="128"/>
        <end position="148"/>
    </location>
</feature>
<dbReference type="EMBL" id="GBRH01214402">
    <property type="protein sequence ID" value="JAD83493.1"/>
    <property type="molecule type" value="Transcribed_RNA"/>
</dbReference>
<protein>
    <submittedName>
        <fullName evidence="2">Uncharacterized protein</fullName>
    </submittedName>
</protein>
<feature type="compositionally biased region" description="Basic and acidic residues" evidence="1">
    <location>
        <begin position="98"/>
        <end position="108"/>
    </location>
</feature>
<dbReference type="AlphaFoldDB" id="A0A0A9D9Y5"/>
<reference evidence="2" key="2">
    <citation type="journal article" date="2015" name="Data Brief">
        <title>Shoot transcriptome of the giant reed, Arundo donax.</title>
        <authorList>
            <person name="Barrero R.A."/>
            <person name="Guerrero F.D."/>
            <person name="Moolhuijzen P."/>
            <person name="Goolsby J.A."/>
            <person name="Tidwell J."/>
            <person name="Bellgard S.E."/>
            <person name="Bellgard M.I."/>
        </authorList>
    </citation>
    <scope>NUCLEOTIDE SEQUENCE</scope>
    <source>
        <tissue evidence="2">Shoot tissue taken approximately 20 cm above the soil surface</tissue>
    </source>
</reference>
<sequence length="240" mass="26732">MQVVIGRTNPTFWTIRRNPTSVGARRNSLTAQTAKIRLSVGAQRNSPCNRMRNMGTGATPTKRAKTTMPSVPAYKKPKPATVNTLEPRSQTLKPRTGNQREETNDPRLSKARKPKMQTQIPRSNSKSNTKERTHHGRDPQNREKEAPHSPKASKGPQIHNQRWSKGSLPTKERGTMQPTPRADGAAEKEGRPAGQFQPPHRGTSTGHCTPRAQRPHMEDAKPWKHRGPKSPVGNDDAPLR</sequence>
<name>A0A0A9D9Y5_ARUDO</name>
<organism evidence="2">
    <name type="scientific">Arundo donax</name>
    <name type="common">Giant reed</name>
    <name type="synonym">Donax arundinaceus</name>
    <dbReference type="NCBI Taxonomy" id="35708"/>
    <lineage>
        <taxon>Eukaryota</taxon>
        <taxon>Viridiplantae</taxon>
        <taxon>Streptophyta</taxon>
        <taxon>Embryophyta</taxon>
        <taxon>Tracheophyta</taxon>
        <taxon>Spermatophyta</taxon>
        <taxon>Magnoliopsida</taxon>
        <taxon>Liliopsida</taxon>
        <taxon>Poales</taxon>
        <taxon>Poaceae</taxon>
        <taxon>PACMAD clade</taxon>
        <taxon>Arundinoideae</taxon>
        <taxon>Arundineae</taxon>
        <taxon>Arundo</taxon>
    </lineage>
</organism>
<accession>A0A0A9D9Y5</accession>
<proteinExistence type="predicted"/>
<feature type="region of interest" description="Disordered" evidence="1">
    <location>
        <begin position="45"/>
        <end position="240"/>
    </location>
</feature>
<reference evidence="2" key="1">
    <citation type="submission" date="2014-09" db="EMBL/GenBank/DDBJ databases">
        <authorList>
            <person name="Magalhaes I.L.F."/>
            <person name="Oliveira U."/>
            <person name="Santos F.R."/>
            <person name="Vidigal T.H.D.A."/>
            <person name="Brescovit A.D."/>
            <person name="Santos A.J."/>
        </authorList>
    </citation>
    <scope>NUCLEOTIDE SEQUENCE</scope>
    <source>
        <tissue evidence="2">Shoot tissue taken approximately 20 cm above the soil surface</tissue>
    </source>
</reference>
<evidence type="ECO:0000313" key="2">
    <source>
        <dbReference type="EMBL" id="JAD83493.1"/>
    </source>
</evidence>